<gene>
    <name evidence="1" type="ORF">HCBG_05029</name>
</gene>
<evidence type="ECO:0000313" key="1">
    <source>
        <dbReference type="EMBL" id="EEH06809.1"/>
    </source>
</evidence>
<dbReference type="HOGENOM" id="CLU_2526933_0_0_1"/>
<dbReference type="Proteomes" id="UP000001631">
    <property type="component" value="Unassembled WGS sequence"/>
</dbReference>
<sequence length="84" mass="9206">MLCVEMRSAVAWLDSPCGSRGSARLVLLRSVLLDKSNPWTGDVAKPRDRGRKNWKSSGGVSTITRGNQFKSFPERIGEAAENKA</sequence>
<dbReference type="AlphaFoldDB" id="C0NPE9"/>
<accession>C0NPE9</accession>
<reference evidence="1" key="1">
    <citation type="submission" date="2009-02" db="EMBL/GenBank/DDBJ databases">
        <title>The Genome Sequence of Ajellomyces capsulatus strain G186AR.</title>
        <authorList>
            <consortium name="The Broad Institute Genome Sequencing Platform"/>
            <person name="Champion M."/>
            <person name="Cuomo C."/>
            <person name="Ma L.-J."/>
            <person name="Henn M.R."/>
            <person name="Sil A."/>
            <person name="Goldman B."/>
            <person name="Young S.K."/>
            <person name="Kodira C.D."/>
            <person name="Zeng Q."/>
            <person name="Koehrsen M."/>
            <person name="Alvarado L."/>
            <person name="Berlin A."/>
            <person name="Borenstein D."/>
            <person name="Chen Z."/>
            <person name="Engels R."/>
            <person name="Freedman E."/>
            <person name="Gellesch M."/>
            <person name="Goldberg J."/>
            <person name="Griggs A."/>
            <person name="Gujja S."/>
            <person name="Heiman D."/>
            <person name="Hepburn T."/>
            <person name="Howarth C."/>
            <person name="Jen D."/>
            <person name="Larson L."/>
            <person name="Lewis B."/>
            <person name="Mehta T."/>
            <person name="Park D."/>
            <person name="Pearson M."/>
            <person name="Roberts A."/>
            <person name="Saif S."/>
            <person name="Shea T."/>
            <person name="Shenoy N."/>
            <person name="Sisk P."/>
            <person name="Stolte C."/>
            <person name="Sykes S."/>
            <person name="Walk T."/>
            <person name="White J."/>
            <person name="Yandava C."/>
            <person name="Klein B."/>
            <person name="McEwen J.G."/>
            <person name="Puccia R."/>
            <person name="Goldman G.H."/>
            <person name="Felipe M.S."/>
            <person name="Nino-Vega G."/>
            <person name="San-Blas G."/>
            <person name="Taylor J."/>
            <person name="Mendoza L."/>
            <person name="Galagan J."/>
            <person name="Nusbaum C."/>
            <person name="Birren B."/>
        </authorList>
    </citation>
    <scope>NUCLEOTIDE SEQUENCE</scope>
    <source>
        <strain evidence="1">G186AR</strain>
    </source>
</reference>
<dbReference type="InParanoid" id="C0NPE9"/>
<dbReference type="RefSeq" id="XP_045287290.1">
    <property type="nucleotide sequence ID" value="XM_045432078.1"/>
</dbReference>
<proteinExistence type="predicted"/>
<dbReference type="GeneID" id="69038045"/>
<evidence type="ECO:0000313" key="2">
    <source>
        <dbReference type="Proteomes" id="UP000001631"/>
    </source>
</evidence>
<name>C0NPE9_AJECG</name>
<protein>
    <submittedName>
        <fullName evidence="1">Uncharacterized protein</fullName>
    </submittedName>
</protein>
<organism evidence="1 2">
    <name type="scientific">Ajellomyces capsulatus (strain G186AR / H82 / ATCC MYA-2454 / RMSCC 2432)</name>
    <name type="common">Darling's disease fungus</name>
    <name type="synonym">Histoplasma capsulatum</name>
    <dbReference type="NCBI Taxonomy" id="447093"/>
    <lineage>
        <taxon>Eukaryota</taxon>
        <taxon>Fungi</taxon>
        <taxon>Dikarya</taxon>
        <taxon>Ascomycota</taxon>
        <taxon>Pezizomycotina</taxon>
        <taxon>Eurotiomycetes</taxon>
        <taxon>Eurotiomycetidae</taxon>
        <taxon>Onygenales</taxon>
        <taxon>Ajellomycetaceae</taxon>
        <taxon>Histoplasma</taxon>
    </lineage>
</organism>
<keyword evidence="2" id="KW-1185">Reference proteome</keyword>
<dbReference type="EMBL" id="GG663368">
    <property type="protein sequence ID" value="EEH06809.1"/>
    <property type="molecule type" value="Genomic_DNA"/>
</dbReference>